<keyword evidence="2" id="KW-1185">Reference proteome</keyword>
<name>A0ABN7VNG1_GIGMA</name>
<gene>
    <name evidence="1" type="ORF">GMARGA_LOCUS20712</name>
</gene>
<proteinExistence type="predicted"/>
<reference evidence="1 2" key="1">
    <citation type="submission" date="2021-06" db="EMBL/GenBank/DDBJ databases">
        <authorList>
            <person name="Kallberg Y."/>
            <person name="Tangrot J."/>
            <person name="Rosling A."/>
        </authorList>
    </citation>
    <scope>NUCLEOTIDE SEQUENCE [LARGE SCALE GENOMIC DNA]</scope>
    <source>
        <strain evidence="1 2">120-4 pot B 10/14</strain>
    </source>
</reference>
<protein>
    <submittedName>
        <fullName evidence="1">26137_t:CDS:1</fullName>
    </submittedName>
</protein>
<evidence type="ECO:0000313" key="1">
    <source>
        <dbReference type="EMBL" id="CAG8787640.1"/>
    </source>
</evidence>
<accession>A0ABN7VNG1</accession>
<comment type="caution">
    <text evidence="1">The sequence shown here is derived from an EMBL/GenBank/DDBJ whole genome shotgun (WGS) entry which is preliminary data.</text>
</comment>
<dbReference type="Proteomes" id="UP000789901">
    <property type="component" value="Unassembled WGS sequence"/>
</dbReference>
<dbReference type="EMBL" id="CAJVQB010018440">
    <property type="protein sequence ID" value="CAG8787640.1"/>
    <property type="molecule type" value="Genomic_DNA"/>
</dbReference>
<evidence type="ECO:0000313" key="2">
    <source>
        <dbReference type="Proteomes" id="UP000789901"/>
    </source>
</evidence>
<feature type="non-terminal residue" evidence="1">
    <location>
        <position position="94"/>
    </location>
</feature>
<sequence>MDSSEISLHLKKTLVLLKHQMEKAKITGTYVISADTITYQKNLQTYPVPIDNIKRKNDANRLYHKLPEFFNDLCSITHNLLDIDVPSEQNWEEK</sequence>
<organism evidence="1 2">
    <name type="scientific">Gigaspora margarita</name>
    <dbReference type="NCBI Taxonomy" id="4874"/>
    <lineage>
        <taxon>Eukaryota</taxon>
        <taxon>Fungi</taxon>
        <taxon>Fungi incertae sedis</taxon>
        <taxon>Mucoromycota</taxon>
        <taxon>Glomeromycotina</taxon>
        <taxon>Glomeromycetes</taxon>
        <taxon>Diversisporales</taxon>
        <taxon>Gigasporaceae</taxon>
        <taxon>Gigaspora</taxon>
    </lineage>
</organism>